<sequence>MRADIIRARPGTAAAAYKEGYAGLDPLCQKDDDTGEDKYFRSEAFKVFFDEQKGEMTIRDAMFVYGLEVDDCLPEGRAWPGTKCNRCQEHGYQCSQPLSARNEKIEREAEEEELVRPHITQSRLSASNKSKSLFLEQDDFALRLPSSSASPPPRGPDVDGPSVVRKAAHAMRPTIAILREPPAYRIADTNSSRLMERFADFWGSRMTFGSMCSPEFADMISTLFRVDSRQISLVDDMTNNAVMAFTAGDAALTQSPQWPVFTNMTHAHAMRAMSLLRERLKQSWPYLKDASIVLTAFNLFCYGLCVSDSTILQFMTAIIQTYHRYNTGFPLNAEIVTGDNGFWIVRLFMASNPEDRGLIMQHDTNTFERERVMFEERSGFYSPTRDRGVSPDESIPILASNVNPVVSLTVTDIAAEVKVPVNPTSPYPSTSPPSSANYDSDPMSMDMDNEIDFDLDHRLHEL</sequence>
<feature type="region of interest" description="Disordered" evidence="1">
    <location>
        <begin position="420"/>
        <end position="446"/>
    </location>
</feature>
<proteinExistence type="predicted"/>
<keyword evidence="3" id="KW-1185">Reference proteome</keyword>
<dbReference type="Proteomes" id="UP001221413">
    <property type="component" value="Unassembled WGS sequence"/>
</dbReference>
<accession>A0AAD6J035</accession>
<evidence type="ECO:0000313" key="2">
    <source>
        <dbReference type="EMBL" id="KAJ6259572.1"/>
    </source>
</evidence>
<evidence type="ECO:0000256" key="1">
    <source>
        <dbReference type="SAM" id="MobiDB-lite"/>
    </source>
</evidence>
<dbReference type="AlphaFoldDB" id="A0AAD6J035"/>
<comment type="caution">
    <text evidence="2">The sequence shown here is derived from an EMBL/GenBank/DDBJ whole genome shotgun (WGS) entry which is preliminary data.</text>
</comment>
<evidence type="ECO:0000313" key="3">
    <source>
        <dbReference type="Proteomes" id="UP001221413"/>
    </source>
</evidence>
<gene>
    <name evidence="2" type="ORF">Dda_5209</name>
</gene>
<reference evidence="2" key="1">
    <citation type="submission" date="2023-01" db="EMBL/GenBank/DDBJ databases">
        <title>The chitinases involved in constricting ring structure development in the nematode-trapping fungus Drechslerella dactyloides.</title>
        <authorList>
            <person name="Wang R."/>
            <person name="Zhang L."/>
            <person name="Tang P."/>
            <person name="Li S."/>
            <person name="Liang L."/>
        </authorList>
    </citation>
    <scope>NUCLEOTIDE SEQUENCE</scope>
    <source>
        <strain evidence="2">YMF1.00031</strain>
    </source>
</reference>
<dbReference type="EMBL" id="JAQGDS010000006">
    <property type="protein sequence ID" value="KAJ6259572.1"/>
    <property type="molecule type" value="Genomic_DNA"/>
</dbReference>
<protein>
    <submittedName>
        <fullName evidence="2">Uncharacterized protein</fullName>
    </submittedName>
</protein>
<organism evidence="2 3">
    <name type="scientific">Drechslerella dactyloides</name>
    <name type="common">Nematode-trapping fungus</name>
    <name type="synonym">Arthrobotrys dactyloides</name>
    <dbReference type="NCBI Taxonomy" id="74499"/>
    <lineage>
        <taxon>Eukaryota</taxon>
        <taxon>Fungi</taxon>
        <taxon>Dikarya</taxon>
        <taxon>Ascomycota</taxon>
        <taxon>Pezizomycotina</taxon>
        <taxon>Orbiliomycetes</taxon>
        <taxon>Orbiliales</taxon>
        <taxon>Orbiliaceae</taxon>
        <taxon>Drechslerella</taxon>
    </lineage>
</organism>
<name>A0AAD6J035_DREDA</name>